<dbReference type="EMBL" id="JAOYFB010000005">
    <property type="protein sequence ID" value="KAK4016401.1"/>
    <property type="molecule type" value="Genomic_DNA"/>
</dbReference>
<gene>
    <name evidence="2" type="ORF">OUZ56_031354</name>
</gene>
<sequence length="112" mass="13303">MKRCLFLFICFHFFSSSLRLSGTCFMAPWREMNGLQGLFIILVMEKERVQLSNEQRVSQYLTRTLQKSVALSLLWLCVRNKGDLPLGQYRGEKEEKKKKKVFIFVSFSFHFH</sequence>
<reference evidence="2 3" key="1">
    <citation type="journal article" date="2023" name="Nucleic Acids Res.">
        <title>The hologenome of Daphnia magna reveals possible DNA methylation and microbiome-mediated evolution of the host genome.</title>
        <authorList>
            <person name="Chaturvedi A."/>
            <person name="Li X."/>
            <person name="Dhandapani V."/>
            <person name="Marshall H."/>
            <person name="Kissane S."/>
            <person name="Cuenca-Cambronero M."/>
            <person name="Asole G."/>
            <person name="Calvet F."/>
            <person name="Ruiz-Romero M."/>
            <person name="Marangio P."/>
            <person name="Guigo R."/>
            <person name="Rago D."/>
            <person name="Mirbahai L."/>
            <person name="Eastwood N."/>
            <person name="Colbourne J.K."/>
            <person name="Zhou J."/>
            <person name="Mallon E."/>
            <person name="Orsini L."/>
        </authorList>
    </citation>
    <scope>NUCLEOTIDE SEQUENCE [LARGE SCALE GENOMIC DNA]</scope>
    <source>
        <strain evidence="2">LRV0_1</strain>
    </source>
</reference>
<organism evidence="2 3">
    <name type="scientific">Daphnia magna</name>
    <dbReference type="NCBI Taxonomy" id="35525"/>
    <lineage>
        <taxon>Eukaryota</taxon>
        <taxon>Metazoa</taxon>
        <taxon>Ecdysozoa</taxon>
        <taxon>Arthropoda</taxon>
        <taxon>Crustacea</taxon>
        <taxon>Branchiopoda</taxon>
        <taxon>Diplostraca</taxon>
        <taxon>Cladocera</taxon>
        <taxon>Anomopoda</taxon>
        <taxon>Daphniidae</taxon>
        <taxon>Daphnia</taxon>
    </lineage>
</organism>
<feature type="chain" id="PRO_5045475837" description="Secreted protein" evidence="1">
    <location>
        <begin position="20"/>
        <end position="112"/>
    </location>
</feature>
<feature type="signal peptide" evidence="1">
    <location>
        <begin position="1"/>
        <end position="19"/>
    </location>
</feature>
<proteinExistence type="predicted"/>
<protein>
    <recommendedName>
        <fullName evidence="4">Secreted protein</fullName>
    </recommendedName>
</protein>
<evidence type="ECO:0000256" key="1">
    <source>
        <dbReference type="SAM" id="SignalP"/>
    </source>
</evidence>
<evidence type="ECO:0000313" key="3">
    <source>
        <dbReference type="Proteomes" id="UP001234178"/>
    </source>
</evidence>
<accession>A0ABQ9ZTZ8</accession>
<comment type="caution">
    <text evidence="2">The sequence shown here is derived from an EMBL/GenBank/DDBJ whole genome shotgun (WGS) entry which is preliminary data.</text>
</comment>
<keyword evidence="1" id="KW-0732">Signal</keyword>
<evidence type="ECO:0000313" key="2">
    <source>
        <dbReference type="EMBL" id="KAK4016401.1"/>
    </source>
</evidence>
<dbReference type="Proteomes" id="UP001234178">
    <property type="component" value="Unassembled WGS sequence"/>
</dbReference>
<keyword evidence="3" id="KW-1185">Reference proteome</keyword>
<evidence type="ECO:0008006" key="4">
    <source>
        <dbReference type="Google" id="ProtNLM"/>
    </source>
</evidence>
<name>A0ABQ9ZTZ8_9CRUS</name>